<dbReference type="Proteomes" id="UP000008372">
    <property type="component" value="Unassembled WGS sequence"/>
</dbReference>
<comment type="caution">
    <text evidence="1">The sequence shown here is derived from an EMBL/GenBank/DDBJ whole genome shotgun (WGS) entry which is preliminary data.</text>
</comment>
<name>A0ABQ0I1I5_9ALTE</name>
<reference evidence="1 2" key="1">
    <citation type="journal article" date="2014" name="Environ. Microbiol.">
        <title>Comparative genomics of the marine bacterial genus Glaciecola reveals the high degree of genomic diversity and genomic characteristic for cold adaptation.</title>
        <authorList>
            <person name="Qin Q.L."/>
            <person name="Xie B.B."/>
            <person name="Yu Y."/>
            <person name="Shu Y.L."/>
            <person name="Rong J.C."/>
            <person name="Zhang Y.J."/>
            <person name="Zhao D.L."/>
            <person name="Chen X.L."/>
            <person name="Zhang X.Y."/>
            <person name="Chen B."/>
            <person name="Zhou B.C."/>
            <person name="Zhang Y.Z."/>
        </authorList>
    </citation>
    <scope>NUCLEOTIDE SEQUENCE [LARGE SCALE GENOMIC DNA]</scope>
    <source>
        <strain evidence="1 2">NO2</strain>
    </source>
</reference>
<proteinExistence type="predicted"/>
<gene>
    <name evidence="1" type="ORF">GAGA_0311</name>
</gene>
<sequence>MHPINHAIGMEQYISNLLQFLLALRFRVNSFRVNSFADS</sequence>
<keyword evidence="2" id="KW-1185">Reference proteome</keyword>
<dbReference type="EMBL" id="BAEK01000006">
    <property type="protein sequence ID" value="GAC03176.1"/>
    <property type="molecule type" value="Genomic_DNA"/>
</dbReference>
<protein>
    <submittedName>
        <fullName evidence="1">Uncharacterized protein</fullName>
    </submittedName>
</protein>
<organism evidence="1 2">
    <name type="scientific">Paraglaciecola agarilytica NO2</name>
    <dbReference type="NCBI Taxonomy" id="1125747"/>
    <lineage>
        <taxon>Bacteria</taxon>
        <taxon>Pseudomonadati</taxon>
        <taxon>Pseudomonadota</taxon>
        <taxon>Gammaproteobacteria</taxon>
        <taxon>Alteromonadales</taxon>
        <taxon>Alteromonadaceae</taxon>
        <taxon>Paraglaciecola</taxon>
    </lineage>
</organism>
<accession>A0ABQ0I1I5</accession>
<evidence type="ECO:0000313" key="1">
    <source>
        <dbReference type="EMBL" id="GAC03176.1"/>
    </source>
</evidence>
<evidence type="ECO:0000313" key="2">
    <source>
        <dbReference type="Proteomes" id="UP000008372"/>
    </source>
</evidence>